<dbReference type="AlphaFoldDB" id="A0A7N4PMF1"/>
<evidence type="ECO:0000259" key="14">
    <source>
        <dbReference type="PROSITE" id="PS51384"/>
    </source>
</evidence>
<dbReference type="PROSITE" id="PS51384">
    <property type="entry name" value="FAD_FR"/>
    <property type="match status" value="1"/>
</dbReference>
<dbReference type="GO" id="GO:0009086">
    <property type="term" value="P:methionine biosynthetic process"/>
    <property type="evidence" value="ECO:0007669"/>
    <property type="project" value="UniProtKB-KW"/>
</dbReference>
<dbReference type="Ensembl" id="ENSSHAT00000044333.1">
    <property type="protein sequence ID" value="ENSSHAP00000039392.1"/>
    <property type="gene ID" value="ENSSHAG00000006711.2"/>
</dbReference>
<dbReference type="InterPro" id="IPR029039">
    <property type="entry name" value="Flavoprotein-like_sf"/>
</dbReference>
<dbReference type="FunFam" id="3.40.50.80:FF:000018">
    <property type="entry name" value="NADPH--cytochrome P450 reductase"/>
    <property type="match status" value="1"/>
</dbReference>
<dbReference type="EC" id="1.16.1.8" evidence="11"/>
<keyword evidence="5" id="KW-0288">FMN</keyword>
<reference evidence="15 16" key="1">
    <citation type="journal article" date="2011" name="Proc. Natl. Acad. Sci. U.S.A.">
        <title>Genetic diversity and population structure of the endangered marsupial Sarcophilus harrisii (Tasmanian devil).</title>
        <authorList>
            <person name="Miller W."/>
            <person name="Hayes V.M."/>
            <person name="Ratan A."/>
            <person name="Petersen D.C."/>
            <person name="Wittekindt N.E."/>
            <person name="Miller J."/>
            <person name="Walenz B."/>
            <person name="Knight J."/>
            <person name="Qi J."/>
            <person name="Zhao F."/>
            <person name="Wang Q."/>
            <person name="Bedoya-Reina O.C."/>
            <person name="Katiyar N."/>
            <person name="Tomsho L.P."/>
            <person name="Kasson L.M."/>
            <person name="Hardie R.A."/>
            <person name="Woodbridge P."/>
            <person name="Tindall E.A."/>
            <person name="Bertelsen M.F."/>
            <person name="Dixon D."/>
            <person name="Pyecroft S."/>
            <person name="Helgen K.M."/>
            <person name="Lesk A.M."/>
            <person name="Pringle T.H."/>
            <person name="Patterson N."/>
            <person name="Zhang Y."/>
            <person name="Kreiss A."/>
            <person name="Woods G.M."/>
            <person name="Jones M.E."/>
            <person name="Schuster S.C."/>
        </authorList>
    </citation>
    <scope>NUCLEOTIDE SEQUENCE [LARGE SCALE GENOMIC DNA]</scope>
</reference>
<dbReference type="InterPro" id="IPR008254">
    <property type="entry name" value="Flavodoxin/NO_synth"/>
</dbReference>
<dbReference type="InterPro" id="IPR001433">
    <property type="entry name" value="OxRdtase_FAD/NAD-bd"/>
</dbReference>
<dbReference type="SUPFAM" id="SSF52218">
    <property type="entry name" value="Flavoproteins"/>
    <property type="match status" value="1"/>
</dbReference>
<dbReference type="PANTHER" id="PTHR19384">
    <property type="entry name" value="NITRIC OXIDE SYNTHASE-RELATED"/>
    <property type="match status" value="1"/>
</dbReference>
<evidence type="ECO:0000256" key="5">
    <source>
        <dbReference type="ARBA" id="ARBA00022643"/>
    </source>
</evidence>
<dbReference type="GO" id="GO:0030586">
    <property type="term" value="F:[methionine synthase] reductase (NADPH) activity"/>
    <property type="evidence" value="ECO:0007669"/>
    <property type="project" value="UniProtKB-EC"/>
</dbReference>
<dbReference type="Gene3D" id="1.20.990.10">
    <property type="entry name" value="NADPH-cytochrome p450 Reductase, Chain A, domain 3"/>
    <property type="match status" value="1"/>
</dbReference>
<dbReference type="GeneTree" id="ENSGT00940000155822"/>
<keyword evidence="7" id="KW-0274">FAD</keyword>
<keyword evidence="10" id="KW-0486">Methionine biosynthesis</keyword>
<proteinExistence type="predicted"/>
<keyword evidence="6" id="KW-0949">S-adenosyl-L-methionine</keyword>
<dbReference type="PRINTS" id="PR00369">
    <property type="entry name" value="FLAVODOXIN"/>
</dbReference>
<dbReference type="Proteomes" id="UP000007648">
    <property type="component" value="Unassembled WGS sequence"/>
</dbReference>
<comment type="cofactor">
    <cofactor evidence="1">
        <name>FMN</name>
        <dbReference type="ChEBI" id="CHEBI:58210"/>
    </cofactor>
</comment>
<dbReference type="GO" id="GO:0050660">
    <property type="term" value="F:flavin adenine dinucleotide binding"/>
    <property type="evidence" value="ECO:0007669"/>
    <property type="project" value="TreeGrafter"/>
</dbReference>
<dbReference type="GO" id="GO:0005829">
    <property type="term" value="C:cytosol"/>
    <property type="evidence" value="ECO:0007669"/>
    <property type="project" value="TreeGrafter"/>
</dbReference>
<dbReference type="Pfam" id="PF00175">
    <property type="entry name" value="NAD_binding_1"/>
    <property type="match status" value="1"/>
</dbReference>
<keyword evidence="3" id="KW-0028">Amino-acid biosynthesis</keyword>
<keyword evidence="8" id="KW-0521">NADP</keyword>
<organism evidence="15 16">
    <name type="scientific">Sarcophilus harrisii</name>
    <name type="common">Tasmanian devil</name>
    <name type="synonym">Sarcophilus laniarius</name>
    <dbReference type="NCBI Taxonomy" id="9305"/>
    <lineage>
        <taxon>Eukaryota</taxon>
        <taxon>Metazoa</taxon>
        <taxon>Chordata</taxon>
        <taxon>Craniata</taxon>
        <taxon>Vertebrata</taxon>
        <taxon>Euteleostomi</taxon>
        <taxon>Mammalia</taxon>
        <taxon>Metatheria</taxon>
        <taxon>Dasyuromorphia</taxon>
        <taxon>Dasyuridae</taxon>
        <taxon>Sarcophilus</taxon>
    </lineage>
</organism>
<evidence type="ECO:0000313" key="15">
    <source>
        <dbReference type="Ensembl" id="ENSSHAP00000039392.1"/>
    </source>
</evidence>
<dbReference type="Pfam" id="PF00667">
    <property type="entry name" value="FAD_binding_1"/>
    <property type="match status" value="1"/>
</dbReference>
<evidence type="ECO:0000256" key="7">
    <source>
        <dbReference type="ARBA" id="ARBA00022827"/>
    </source>
</evidence>
<dbReference type="InterPro" id="IPR017938">
    <property type="entry name" value="Riboflavin_synthase-like_b-brl"/>
</dbReference>
<sequence>MRRFLLLYATQCGQAKAIAEEISEKAGTHGFFADLHCLSESDKYDLKTEKDPLVVVISTTGTGDPPDTAVKFVKTIKEKNLPPDFFCHLRYGVLGLGDSEYTYFCNGGKIIDKRLQELGAQRFYKTGYADDCVGLELVVEPWIDGLWIALNRQFVLSERKADMISDFSTTSSASLKNVKPEILPIDSQIALLKLNDLEGKVYSGTLIEDFEPSLTQSIPPLSQSALNIPTLPPEYLDVQFQKPLDQDQCQVSFTPVETVFQVPISKAIRLTKKDAIKTTLLLELDISNTTFSYQPGDSFSIVCPNDASEVQELIQRLQLSEKKEHCVILEIKANNKKKEHLPKLRARSYSCASSCLFHPGKLHFAFNIVEFLSSVEPVTLRKGICTGWLALLVNSVFQGNGNILQGNDIESGFPKISIFPHPTNSFRLPNDPSIPIIMVGPGTGIAPFIGFLQHREKIQEQYPNRNFGAMWLFFGCRHKDRDYLFREDLSHFLKIGILTQLKVSFSRDIPVDGEDTPPKYVQDSIRLCAQQVTRILLQEKGYIYVCGDAKGMAKDVNDALVEILSKESGVEKLEAMKMLAALREEKRYLQDVWS</sequence>
<gene>
    <name evidence="15" type="primary">MTRR</name>
</gene>
<dbReference type="PROSITE" id="PS50902">
    <property type="entry name" value="FLAVODOXIN_LIKE"/>
    <property type="match status" value="1"/>
</dbReference>
<comment type="cofactor">
    <cofactor evidence="2">
        <name>FAD</name>
        <dbReference type="ChEBI" id="CHEBI:57692"/>
    </cofactor>
</comment>
<evidence type="ECO:0000256" key="10">
    <source>
        <dbReference type="ARBA" id="ARBA00023167"/>
    </source>
</evidence>
<feature type="domain" description="FAD-binding FR-type" evidence="14">
    <location>
        <begin position="257"/>
        <end position="429"/>
    </location>
</feature>
<dbReference type="FunFam" id="3.40.50.360:FF:000025">
    <property type="entry name" value="methionine synthase reductase"/>
    <property type="match status" value="1"/>
</dbReference>
<dbReference type="PRINTS" id="PR00371">
    <property type="entry name" value="FPNCR"/>
</dbReference>
<dbReference type="Gene3D" id="3.40.50.360">
    <property type="match status" value="1"/>
</dbReference>
<protein>
    <recommendedName>
        <fullName evidence="12">Methionine synthase reductase</fullName>
        <ecNumber evidence="11">1.16.1.8</ecNumber>
    </recommendedName>
</protein>
<feature type="domain" description="Flavodoxin-like" evidence="13">
    <location>
        <begin position="4"/>
        <end position="147"/>
    </location>
</feature>
<dbReference type="SUPFAM" id="SSF63380">
    <property type="entry name" value="Riboflavin synthase domain-like"/>
    <property type="match status" value="1"/>
</dbReference>
<dbReference type="InterPro" id="IPR039261">
    <property type="entry name" value="FNR_nucleotide-bd"/>
</dbReference>
<evidence type="ECO:0000256" key="1">
    <source>
        <dbReference type="ARBA" id="ARBA00001917"/>
    </source>
</evidence>
<keyword evidence="16" id="KW-1185">Reference proteome</keyword>
<dbReference type="Gene3D" id="2.40.30.10">
    <property type="entry name" value="Translation factors"/>
    <property type="match status" value="2"/>
</dbReference>
<evidence type="ECO:0000256" key="12">
    <source>
        <dbReference type="ARBA" id="ARBA00040659"/>
    </source>
</evidence>
<dbReference type="SUPFAM" id="SSF52343">
    <property type="entry name" value="Ferredoxin reductase-like, C-terminal NADP-linked domain"/>
    <property type="match status" value="1"/>
</dbReference>
<reference evidence="15" key="2">
    <citation type="submission" date="2025-08" db="UniProtKB">
        <authorList>
            <consortium name="Ensembl"/>
        </authorList>
    </citation>
    <scope>IDENTIFICATION</scope>
</reference>
<accession>A0A7N4PMF1</accession>
<evidence type="ECO:0000256" key="8">
    <source>
        <dbReference type="ARBA" id="ARBA00022857"/>
    </source>
</evidence>
<evidence type="ECO:0000256" key="4">
    <source>
        <dbReference type="ARBA" id="ARBA00022630"/>
    </source>
</evidence>
<dbReference type="InterPro" id="IPR017927">
    <property type="entry name" value="FAD-bd_FR_type"/>
</dbReference>
<reference evidence="15" key="3">
    <citation type="submission" date="2025-09" db="UniProtKB">
        <authorList>
            <consortium name="Ensembl"/>
        </authorList>
    </citation>
    <scope>IDENTIFICATION</scope>
</reference>
<evidence type="ECO:0000256" key="9">
    <source>
        <dbReference type="ARBA" id="ARBA00023002"/>
    </source>
</evidence>
<evidence type="ECO:0000259" key="13">
    <source>
        <dbReference type="PROSITE" id="PS50902"/>
    </source>
</evidence>
<keyword evidence="4" id="KW-0285">Flavoprotein</keyword>
<evidence type="ECO:0000256" key="2">
    <source>
        <dbReference type="ARBA" id="ARBA00001974"/>
    </source>
</evidence>
<evidence type="ECO:0000256" key="11">
    <source>
        <dbReference type="ARBA" id="ARBA00039088"/>
    </source>
</evidence>
<dbReference type="PANTHER" id="PTHR19384:SF84">
    <property type="entry name" value="METHIONINE SYNTHASE REDUCTASE"/>
    <property type="match status" value="1"/>
</dbReference>
<evidence type="ECO:0000313" key="16">
    <source>
        <dbReference type="Proteomes" id="UP000007648"/>
    </source>
</evidence>
<dbReference type="GO" id="GO:0050667">
    <property type="term" value="P:homocysteine metabolic process"/>
    <property type="evidence" value="ECO:0007669"/>
    <property type="project" value="TreeGrafter"/>
</dbReference>
<dbReference type="Pfam" id="PF00258">
    <property type="entry name" value="Flavodoxin_1"/>
    <property type="match status" value="1"/>
</dbReference>
<dbReference type="InterPro" id="IPR003097">
    <property type="entry name" value="CysJ-like_FAD-binding"/>
</dbReference>
<keyword evidence="9" id="KW-0560">Oxidoreductase</keyword>
<name>A0A7N4PMF1_SARHA</name>
<evidence type="ECO:0000256" key="3">
    <source>
        <dbReference type="ARBA" id="ARBA00022605"/>
    </source>
</evidence>
<dbReference type="InterPro" id="IPR001094">
    <property type="entry name" value="Flavdoxin-like"/>
</dbReference>
<dbReference type="Gene3D" id="3.40.50.80">
    <property type="entry name" value="Nucleotide-binding domain of ferredoxin-NADP reductase (FNR) module"/>
    <property type="match status" value="1"/>
</dbReference>
<dbReference type="InterPro" id="IPR001709">
    <property type="entry name" value="Flavoprot_Pyr_Nucl_cyt_Rdtase"/>
</dbReference>
<dbReference type="InterPro" id="IPR023173">
    <property type="entry name" value="NADPH_Cyt_P450_Rdtase_alpha"/>
</dbReference>
<evidence type="ECO:0000256" key="6">
    <source>
        <dbReference type="ARBA" id="ARBA00022691"/>
    </source>
</evidence>
<dbReference type="GO" id="GO:0010181">
    <property type="term" value="F:FMN binding"/>
    <property type="evidence" value="ECO:0007669"/>
    <property type="project" value="InterPro"/>
</dbReference>